<dbReference type="FunFam" id="3.40.50.300:FF:001386">
    <property type="entry name" value="Dynein heavy chain, putative"/>
    <property type="match status" value="1"/>
</dbReference>
<feature type="domain" description="AAA+ ATPase" evidence="19">
    <location>
        <begin position="1701"/>
        <end position="1838"/>
    </location>
</feature>
<dbReference type="Pfam" id="PF12780">
    <property type="entry name" value="AAA_8"/>
    <property type="match status" value="1"/>
</dbReference>
<evidence type="ECO:0000256" key="15">
    <source>
        <dbReference type="ARBA" id="ARBA00023273"/>
    </source>
</evidence>
<accession>A0A2P6U5A6</accession>
<dbReference type="Pfam" id="PF03028">
    <property type="entry name" value="Dynein_heavy"/>
    <property type="match status" value="1"/>
</dbReference>
<dbReference type="SMART" id="SM00382">
    <property type="entry name" value="AAA"/>
    <property type="match status" value="3"/>
</dbReference>
<dbReference type="Pfam" id="PF08385">
    <property type="entry name" value="DHC_N1"/>
    <property type="match status" value="1"/>
</dbReference>
<organism evidence="20 21">
    <name type="scientific">Chlorella sorokiniana</name>
    <name type="common">Freshwater green alga</name>
    <dbReference type="NCBI Taxonomy" id="3076"/>
    <lineage>
        <taxon>Eukaryota</taxon>
        <taxon>Viridiplantae</taxon>
        <taxon>Chlorophyta</taxon>
        <taxon>core chlorophytes</taxon>
        <taxon>Trebouxiophyceae</taxon>
        <taxon>Chlorellales</taxon>
        <taxon>Chlorellaceae</taxon>
        <taxon>Chlorella clade</taxon>
        <taxon>Chlorella</taxon>
    </lineage>
</organism>
<dbReference type="FunFam" id="3.40.50.300:FF:000049">
    <property type="entry name" value="Dynein, axonemal, heavy chain 5"/>
    <property type="match status" value="1"/>
</dbReference>
<dbReference type="FunFam" id="3.40.50.300:FF:000320">
    <property type="entry name" value="Dynein, axonemal, heavy chain 5"/>
    <property type="match status" value="1"/>
</dbReference>
<dbReference type="Gene3D" id="3.20.180.20">
    <property type="entry name" value="Dynein heavy chain, N-terminal domain 2"/>
    <property type="match status" value="1"/>
</dbReference>
<dbReference type="SUPFAM" id="SSF52540">
    <property type="entry name" value="P-loop containing nucleoside triphosphate hydrolases"/>
    <property type="match status" value="4"/>
</dbReference>
<dbReference type="GO" id="GO:0005524">
    <property type="term" value="F:ATP binding"/>
    <property type="evidence" value="ECO:0007669"/>
    <property type="project" value="UniProtKB-KW"/>
</dbReference>
<dbReference type="Gene3D" id="1.20.920.20">
    <property type="match status" value="1"/>
</dbReference>
<dbReference type="Gene3D" id="1.10.287.2620">
    <property type="match status" value="1"/>
</dbReference>
<dbReference type="OrthoDB" id="509888at2759"/>
<dbReference type="GO" id="GO:0008017">
    <property type="term" value="F:microtubule binding"/>
    <property type="evidence" value="ECO:0007669"/>
    <property type="project" value="UniProtKB-ARBA"/>
</dbReference>
<dbReference type="EMBL" id="LHPG02000001">
    <property type="protein sequence ID" value="PRW61500.1"/>
    <property type="molecule type" value="Genomic_DNA"/>
</dbReference>
<dbReference type="InterPro" id="IPR042222">
    <property type="entry name" value="Dynein_2_N"/>
</dbReference>
<keyword evidence="10" id="KW-0243">Dynein</keyword>
<comment type="function">
    <text evidence="16">Force generating protein of eukaryotic cilia and flagella. Produces force towards the minus ends of microtubules. Dynein has ATPase activity; the force-producing power stroke is thought to occur on release of ADP.</text>
</comment>
<dbReference type="FunFam" id="3.40.50.300:FF:002141">
    <property type="entry name" value="Dynein heavy chain"/>
    <property type="match status" value="1"/>
</dbReference>
<evidence type="ECO:0000256" key="16">
    <source>
        <dbReference type="ARBA" id="ARBA00058146"/>
    </source>
</evidence>
<comment type="subunit">
    <text evidence="17">Consists of at least 3 heavy chains (alpha, beta and gamma), 2 intermediate chains and 8 light chains.</text>
</comment>
<dbReference type="InterPro" id="IPR043160">
    <property type="entry name" value="Dynein_C_barrel"/>
</dbReference>
<keyword evidence="14" id="KW-0206">Cytoskeleton</keyword>
<dbReference type="InterPro" id="IPR003593">
    <property type="entry name" value="AAA+_ATPase"/>
</dbReference>
<evidence type="ECO:0000256" key="14">
    <source>
        <dbReference type="ARBA" id="ARBA00023212"/>
    </source>
</evidence>
<dbReference type="Pfam" id="PF12777">
    <property type="entry name" value="MT"/>
    <property type="match status" value="1"/>
</dbReference>
<dbReference type="Gene3D" id="1.20.920.30">
    <property type="match status" value="1"/>
</dbReference>
<dbReference type="Pfam" id="PF08393">
    <property type="entry name" value="DHC_N2"/>
    <property type="match status" value="1"/>
</dbReference>
<evidence type="ECO:0000256" key="7">
    <source>
        <dbReference type="ARBA" id="ARBA00022794"/>
    </source>
</evidence>
<evidence type="ECO:0000313" key="20">
    <source>
        <dbReference type="EMBL" id="PRW61500.1"/>
    </source>
</evidence>
<dbReference type="STRING" id="3076.A0A2P6U5A6"/>
<dbReference type="InterPro" id="IPR043157">
    <property type="entry name" value="Dynein_AAA1S"/>
</dbReference>
<dbReference type="Pfam" id="PF17852">
    <property type="entry name" value="Dynein_AAA_lid"/>
    <property type="match status" value="1"/>
</dbReference>
<evidence type="ECO:0000256" key="2">
    <source>
        <dbReference type="ARBA" id="ARBA00008887"/>
    </source>
</evidence>
<evidence type="ECO:0000256" key="17">
    <source>
        <dbReference type="ARBA" id="ARBA00065818"/>
    </source>
</evidence>
<comment type="caution">
    <text evidence="20">The sequence shown here is derived from an EMBL/GenBank/DDBJ whole genome shotgun (WGS) entry which is preliminary data.</text>
</comment>
<dbReference type="PANTHER" id="PTHR46532">
    <property type="entry name" value="MALE FERTILITY FACTOR KL5"/>
    <property type="match status" value="1"/>
</dbReference>
<dbReference type="InterPro" id="IPR024317">
    <property type="entry name" value="Dynein_heavy_chain_D4_dom"/>
</dbReference>
<keyword evidence="15" id="KW-0966">Cell projection</keyword>
<dbReference type="Pfam" id="PF18199">
    <property type="entry name" value="Dynein_C"/>
    <property type="match status" value="1"/>
</dbReference>
<dbReference type="InterPro" id="IPR035699">
    <property type="entry name" value="AAA_6"/>
</dbReference>
<dbReference type="GO" id="GO:0036159">
    <property type="term" value="P:inner dynein arm assembly"/>
    <property type="evidence" value="ECO:0007669"/>
    <property type="project" value="UniProtKB-ARBA"/>
</dbReference>
<keyword evidence="8" id="KW-0067">ATP-binding</keyword>
<keyword evidence="5" id="KW-0677">Repeat</keyword>
<dbReference type="InterPro" id="IPR013602">
    <property type="entry name" value="Dynein_heavy_linker"/>
</dbReference>
<dbReference type="InterPro" id="IPR041658">
    <property type="entry name" value="AAA_lid_11"/>
</dbReference>
<name>A0A2P6U5A6_CHLSO</name>
<dbReference type="Gene3D" id="1.20.1270.280">
    <property type="match status" value="1"/>
</dbReference>
<dbReference type="InterPro" id="IPR041228">
    <property type="entry name" value="Dynein_C"/>
</dbReference>
<evidence type="ECO:0000256" key="12">
    <source>
        <dbReference type="ARBA" id="ARBA00023069"/>
    </source>
</evidence>
<dbReference type="Gene3D" id="1.10.472.130">
    <property type="match status" value="1"/>
</dbReference>
<dbReference type="InterPro" id="IPR056759">
    <property type="entry name" value="DYH2-5-8_CC"/>
</dbReference>
<dbReference type="GO" id="GO:0005874">
    <property type="term" value="C:microtubule"/>
    <property type="evidence" value="ECO:0007669"/>
    <property type="project" value="UniProtKB-KW"/>
</dbReference>
<dbReference type="FunFam" id="1.10.287.2620:FF:000002">
    <property type="entry name" value="Dynein heavy chain 2, axonemal"/>
    <property type="match status" value="1"/>
</dbReference>
<dbReference type="GO" id="GO:0051959">
    <property type="term" value="F:dynein light intermediate chain binding"/>
    <property type="evidence" value="ECO:0007669"/>
    <property type="project" value="InterPro"/>
</dbReference>
<dbReference type="PANTHER" id="PTHR46532:SF4">
    <property type="entry name" value="AAA+ ATPASE DOMAIN-CONTAINING PROTEIN"/>
    <property type="match status" value="1"/>
</dbReference>
<dbReference type="Gene3D" id="1.20.58.1120">
    <property type="match status" value="1"/>
</dbReference>
<dbReference type="FunFam" id="1.10.8.710:FF:000003">
    <property type="entry name" value="Dynein axonemal heavy chain 5"/>
    <property type="match status" value="1"/>
</dbReference>
<dbReference type="InterPro" id="IPR042228">
    <property type="entry name" value="Dynein_linker_3"/>
</dbReference>
<evidence type="ECO:0000256" key="18">
    <source>
        <dbReference type="SAM" id="Coils"/>
    </source>
</evidence>
<dbReference type="Pfam" id="PF18198">
    <property type="entry name" value="AAA_lid_11"/>
    <property type="match status" value="1"/>
</dbReference>
<dbReference type="InterPro" id="IPR035706">
    <property type="entry name" value="AAA_9"/>
</dbReference>
<dbReference type="GO" id="GO:0060294">
    <property type="term" value="P:cilium movement involved in cell motility"/>
    <property type="evidence" value="ECO:0007669"/>
    <property type="project" value="UniProtKB-ARBA"/>
</dbReference>
<dbReference type="GO" id="GO:0045505">
    <property type="term" value="F:dynein intermediate chain binding"/>
    <property type="evidence" value="ECO:0007669"/>
    <property type="project" value="InterPro"/>
</dbReference>
<evidence type="ECO:0000256" key="4">
    <source>
        <dbReference type="ARBA" id="ARBA00022701"/>
    </source>
</evidence>
<dbReference type="InterPro" id="IPR027417">
    <property type="entry name" value="P-loop_NTPase"/>
</dbReference>
<dbReference type="Gene3D" id="6.10.140.1060">
    <property type="match status" value="1"/>
</dbReference>
<protein>
    <submittedName>
        <fullName evidence="20">Flagellar outer dynein arm heavy chain gamma</fullName>
    </submittedName>
</protein>
<evidence type="ECO:0000256" key="13">
    <source>
        <dbReference type="ARBA" id="ARBA00023175"/>
    </source>
</evidence>
<keyword evidence="4" id="KW-0493">Microtubule</keyword>
<dbReference type="Gene3D" id="1.10.8.720">
    <property type="entry name" value="Region D6 of dynein motor"/>
    <property type="match status" value="1"/>
</dbReference>
<comment type="subcellular location">
    <subcellularLocation>
        <location evidence="1">Cytoplasm</location>
        <location evidence="1">Cytoskeleton</location>
        <location evidence="1">Flagellum axoneme</location>
    </subcellularLocation>
</comment>
<keyword evidence="11 18" id="KW-0175">Coiled coil</keyword>
<keyword evidence="12" id="KW-0969">Cilium</keyword>
<feature type="coiled-coil region" evidence="18">
    <location>
        <begin position="2950"/>
        <end position="3030"/>
    </location>
</feature>
<dbReference type="Gene3D" id="1.10.8.710">
    <property type="match status" value="1"/>
</dbReference>
<evidence type="ECO:0000256" key="5">
    <source>
        <dbReference type="ARBA" id="ARBA00022737"/>
    </source>
</evidence>
<proteinExistence type="inferred from homology"/>
<evidence type="ECO:0000256" key="9">
    <source>
        <dbReference type="ARBA" id="ARBA00022846"/>
    </source>
</evidence>
<keyword evidence="6" id="KW-0547">Nucleotide-binding</keyword>
<evidence type="ECO:0000256" key="6">
    <source>
        <dbReference type="ARBA" id="ARBA00022741"/>
    </source>
</evidence>
<dbReference type="Gene3D" id="1.20.140.100">
    <property type="entry name" value="Dynein heavy chain, N-terminal domain 2"/>
    <property type="match status" value="1"/>
</dbReference>
<dbReference type="InterPro" id="IPR026983">
    <property type="entry name" value="DHC"/>
</dbReference>
<comment type="similarity">
    <text evidence="2">Belongs to the dynein heavy chain family.</text>
</comment>
<gene>
    <name evidence="20" type="ORF">C2E21_0677</name>
</gene>
<keyword evidence="9 20" id="KW-0282">Flagellum</keyword>
<feature type="domain" description="AAA+ ATPase" evidence="19">
    <location>
        <begin position="2319"/>
        <end position="2468"/>
    </location>
</feature>
<dbReference type="InterPro" id="IPR041466">
    <property type="entry name" value="Dynein_AAA5_ext"/>
</dbReference>
<dbReference type="FunFam" id="3.10.490.20:FF:000010">
    <property type="entry name" value="Dynein heavy chain, putative"/>
    <property type="match status" value="1"/>
</dbReference>
<dbReference type="InterPro" id="IPR004273">
    <property type="entry name" value="Dynein_heavy_D6_P-loop"/>
</dbReference>
<dbReference type="Gene3D" id="1.10.8.1220">
    <property type="match status" value="1"/>
</dbReference>
<evidence type="ECO:0000256" key="8">
    <source>
        <dbReference type="ARBA" id="ARBA00022840"/>
    </source>
</evidence>
<dbReference type="Pfam" id="PF12781">
    <property type="entry name" value="AAA_9"/>
    <property type="match status" value="1"/>
</dbReference>
<keyword evidence="21" id="KW-1185">Reference proteome</keyword>
<feature type="coiled-coil region" evidence="18">
    <location>
        <begin position="3486"/>
        <end position="3562"/>
    </location>
</feature>
<dbReference type="FunFam" id="1.20.920.20:FF:000001">
    <property type="entry name" value="dynein heavy chain 2, axonemal"/>
    <property type="match status" value="1"/>
</dbReference>
<evidence type="ECO:0000313" key="21">
    <source>
        <dbReference type="Proteomes" id="UP000239899"/>
    </source>
</evidence>
<dbReference type="GO" id="GO:0036156">
    <property type="term" value="C:inner dynein arm"/>
    <property type="evidence" value="ECO:0007669"/>
    <property type="project" value="UniProtKB-ARBA"/>
</dbReference>
<feature type="domain" description="AAA+ ATPase" evidence="19">
    <location>
        <begin position="1981"/>
        <end position="2113"/>
    </location>
</feature>
<dbReference type="InterPro" id="IPR013594">
    <property type="entry name" value="Dynein_heavy_tail"/>
</dbReference>
<feature type="coiled-coil region" evidence="18">
    <location>
        <begin position="3179"/>
        <end position="3241"/>
    </location>
</feature>
<dbReference type="InterPro" id="IPR041589">
    <property type="entry name" value="DNAH3_AAA_lid_1"/>
</dbReference>
<dbReference type="InterPro" id="IPR042219">
    <property type="entry name" value="AAA_lid_11_sf"/>
</dbReference>
<dbReference type="Pfam" id="PF12774">
    <property type="entry name" value="AAA_6"/>
    <property type="match status" value="1"/>
</dbReference>
<dbReference type="Pfam" id="PF25007">
    <property type="entry name" value="DYH2-5-8_CC"/>
    <property type="match status" value="1"/>
</dbReference>
<keyword evidence="13" id="KW-0505">Motor protein</keyword>
<dbReference type="Proteomes" id="UP000239899">
    <property type="component" value="Unassembled WGS sequence"/>
</dbReference>
<evidence type="ECO:0000256" key="10">
    <source>
        <dbReference type="ARBA" id="ARBA00023017"/>
    </source>
</evidence>
<evidence type="ECO:0000256" key="3">
    <source>
        <dbReference type="ARBA" id="ARBA00022490"/>
    </source>
</evidence>
<dbReference type="FunFam" id="1.20.140.100:FF:000003">
    <property type="entry name" value="Dynein, axonemal, heavy chain 5"/>
    <property type="match status" value="1"/>
</dbReference>
<keyword evidence="7" id="KW-0970">Cilium biogenesis/degradation</keyword>
<dbReference type="FunFam" id="1.20.920.30:FF:000002">
    <property type="entry name" value="Dynein axonemal heavy chain 3"/>
    <property type="match status" value="1"/>
</dbReference>
<dbReference type="FunFam" id="3.40.50.300:FF:000044">
    <property type="entry name" value="Dynein heavy chain 5, axonemal"/>
    <property type="match status" value="1"/>
</dbReference>
<dbReference type="FunFam" id="1.10.8.1220:FF:000001">
    <property type="entry name" value="Dynein axonemal heavy chain 5"/>
    <property type="match status" value="1"/>
</dbReference>
<evidence type="ECO:0000256" key="11">
    <source>
        <dbReference type="ARBA" id="ARBA00023054"/>
    </source>
</evidence>
<sequence>MTLGEAAAGVGGGVALPLPDQQFLAAVVGHRAGSTKSLTKAAANPELVAAFAAALTGWCNGVEAALREGILEGKDAEDAGPEAELEYWRTRAVRLDAVAEQLASPEHRVVAAVCTAAAVPACERWRGLELHLADAAAEAKETVKYLTTLEGSLECIYSKAPAQILDSLPLIANNLAMVRGIVQHYAQPASLAAFLRRIANQLIKRSRLHILAGGKLWEQDRPTLIAALGDACQLHAAFLEHAGRLLAPRQGSSSSSVAGSSSSKPGVPAAAGPAAAVASEAAEAALAKYSLFAKRCAKLVEMFGTVDQFAALAAHTHIEGVSTVLAQFMELMEDMKKRPYDLLDFGRTQYDRDLLEFSVHINDLEAALQDVINASFARAASTEQALLLLRQFESLLARDSFRADLDAKYLQAFQRYATDLEAVQRLYEKHKAEPPVARNAPPVAGKIQWARHLLHRIEAPMQRFQEREAVLAAKDSKKVFRTYNRLAQALLEFEGLWHQAWLRGIDNAKAQLQATLLAQDPSTGALVVNFDKDVLQLMREARYMQRLGLAIPDSARMVLLQEEKFTLYFNQLSHALRELERLTASVPAVLRPLLQPHLEDLADKMQPGLLVLTWTSMNIDGYLHRFHQCLARCEELVHKVCDIMSSRIEANLGAVACARLLDLPADQTFTCDEFVAHQARHVKRQAEALCIRNQEVQRSCEELLDLVASWPRENAADVRLPRDACNVFRDYCSRSMYQSLLSAVKSSFAALRRRLASTAVGGVLLLERPLFSVDLQLRVPAVVLSPSLDDIQEAINDTAKKVLQVATQLRMWGGGLAEGESEGEGAGKATYYDRLSKDADIVKVVLLLTGSIEGMKQQTTEYMKTFVQHEWLWKSDLQAEYAAFVASEPTLEDCEGQLKRLNAAEQDIAAIAPVHNLGALSLDSQPLKHSLKAEAANWKAHFSSNIHKKAAADLQAFDAYLRELTSKLGRHIEDLEDVKALVAVLREVREYEANVDAVVGPIEDIYALLLRYEVRVPKEEVDMVGDLGYSWRKLKKAAADVADALATVQVGFKRTLLQDVRAFVADAVAFRTDWDANGPTVPGLDPMDATDRLRKFQQLFEVRKRKWDSYRSGEELFGLPVTQYPELERTEEEITMLDKLYSLYVAVITTIRGYGDYLWVDVVERVDTMASQVNEFQTQCKKLPLALRDWAAYKDCRRTIDDFLDLLPLFRALAHKSIRERHWADLQTITGCKFNLAEDAFKLQHLLDANLLARREDVEDLCTAAVKEEAIETKLKAVAEQWAQEIFTFADHKSRGPVVLKPSDTSELMERLEDSLMTLGSMATNRYAAPFRTEVQDWISKLSTASETIEQWLTVQNMWMYMEAVFSGGDIVKQLPQEAKRFTNIDKNFMKVVAHASETVNVVDTCVGTELLCSMLPHLLEQLELTQKSLSAYLETKRSEFPRFYFVSDPTLLEILSLGSDPPAVVPHFQSGLFDSLSNVTFDKADRTKMLEMFSREGECVPFEAPVEAKGNIEVWLQRLVEGMQATMKAIIRRAHREVYEQELEAFIFGHPAQVALLGLQFQWTAEMQAALHAAKSDKGAMVRAAKKAEAILRQLVELTLRPDLTRIQRTNLETCITVHMHQKEASEDLVRKKVRDPSDFEWLKQCRFAWRDDPDTVVISICDVDFEYSYEYLGVKERLVITPLTDVCYITLSQALGMFLGGAPAGPAGTGKTETTKDLGNTLGKYVVVFNCSDQMDYKGMGKIFKGMAQSGLWACMDEFNRINLDVLSVCAQQIYCVLSGIRERKKTFLFTDGTTVPLDPRVGFFITMNPGYAGRQELPENLKALFRGVTMMVPNRQIIIKVKLAACGYQDNDVLSKKFFVLYNLCEQQLSKQAHYDFGLRNILSVLRTAGASKRANPDKSEVTLMMRTLRDMNMSKFVAEDVPLFLSLIDDLFPGLKAERSQFPEVMAALEKVLDERGLQKHPPFINKVIQLYETYLVRHGIMVVGPAGAGKSTIIDCLAAALTELGTKHVVWRMNPKAITAPQMFGRMDAATGDWTEGIFSVLWRRAAKAKNQNTWIVLDGPVDAIWIENLNTVLDDNKVLTLANGDRILMTPAMKAMFEPENLANASPATVSRAGIIYVSDSELGWQPVVASWLQSRPEREAAALRPCFDKYVGPLLDFVRLELRPVMHNEQVCQVQTLLTLLTGVLKPLAGSGGGGGGGGSGNSAALTPDHYERLFLYCATWSLGGLLDTKERPRFDAHLRSLTDQAPEKVLEGDSFYEFLVDEASGRWQHWRERIPRWEYPAGVERPRFAQLVIPTLDSVRYEHLLGLVHGVGKAALLVGGPGTAKTATIQQFLGRFSKEEYSSKTITFSYLTTPGIFQQAIEGTVEKRQGRTYGPPSGKTLTVFIDDISMPAINDWGDQITNEIVRQLLEQGGMYGLEKPIGDMKFVVDTRFVAAMVTPGAGRNDIPNRLKRQFAIFHVPPPSEAAINDIFGSLMAGRFAPGTFSPEVADVAARLVPATMTLFNRVQARMLPTPAKFHYLFNMRDLSKVFQGVILAMRDRFAAGASGPFGGRVTSPEGYLLALWAHECSRIFADKLVDNSEKEWVAGAIAELAQQTFGPQLAAQIAEPLHFVDYLREPKRDEATGEVVEARPSCYESVPGGMEEVRRRVEAFMQQFNEGSRAMKMELVLFKDALEHVVRLSRLLCMERGSALLVGVGGSGKQSLARLAAHIAGAYTFQITITKTYNVANLLEDIRGLYKIAGLKGQPVCFIFTDSDVKDEAFLEYINQLLMTGEVAGLFPKDELDAIVNDIRPAMRAECPGVPDTWDNLYSFFINRVRDRLHMVLCFSPVGKKFARWAQQFPGLINGCTIDWYLPWPEEALTAVSSKFLDSFAIECAPEVKQALKVMMASVHMQVTHACQEYFEKHRRQAHVTPKSYLSFINGYKQLYTKKLAFNREVAASINSGLQKMAEARDDINRMKAELAVKNQELAAATKEAEKLLREISESTAVAEKEKHKVAVIVEAVSKKAEEIAVVKEEAERDLAEAKPALDAALSALNSITPKDIGALKALKNPPDVIKRIFDCVLLLRHLPVNKASWQDVKGAMVLAGTYEEAVKMMGDMNFLQSLVNFPKEAINDETVELLQPYFAAPDFNYDSAKKASGNVAGLCNWAASMCKYHEVAKVVEPKIAKLRESEAELKVATRERQAVEEELAVVQARLDEMQAQFDTAMAQKQALEEDAAATQRRMDAANALISALGGEEVRWKAQAAQFSHTISRLIGDCAVASSFVSYLGPFNKEFRELLLTRDFYGTCVRLCIPCTKDLEVASFLADETETGSWAVEGLPSDDLSIQNGILCTRATRYPVLIDPQGQGRSWLLSREAKNGLRVTQLNDKHFRNILEECLAFGKTMLIENIEEELDPVLDPVLERRYIRKGKSMLVQLADKEVDVSEGFALYCTTRLPNPKFTPELSAKVTVIDFTVTQAGLEDQLLGRLILKEKNELESQRQHLLAEVQSYKRKIKQLEDDLLFRLSNSQGNLLDDTELIDILASTKQTAQEVNERLQTASETRRKITEACEEYRPVARRATLLYFLIAEFAGVNCMYQTSLAQFVELYELSIDHSERAVLPAKRIANIIEHLTWETYLYVTRGLFERHKPIFSLMMALKVAVSAGQVQPSAVEVFLRMGSALDIAAVRRKPKDWLPDACWLNVVALSEGVDAFRDLPDSLARSDAAWRAWYDAEAPEALPVPDFEARLSKFERMCIVRALREDRTLIAAADYVASAIGQRFTESVPLNLERAWGESRPRTPLICLLSPGADPTKLIEDLAKRKKIRTLGVSMGQGQEVIARRHMSTAAAEGCWVLLQNAHLGMGYLAEVESLLAKGENLHEGFRLFITAEPHPAFPIGLLQMGMKITNEAPVGIKAGLRASYAWVTQEMLDAVNRHEWRQLLFTACYMHSVVQERRKFGPIGWNIPYDFSQGDLAAVTQFLQTHISDMDARRAAQPDWPTVRYMIADIQYAGRITDDFDRLLMDTYAEQYYQPEVLHKGAQLFRDERTGTAYEVPDGSEVEVFRAAIEALPDQDNPELFGLHSNADLTFRRLQVADGVQLIMDTLPKQGGGGGGQMREEVVDALCEELLGKVPPVFEGEATREKLRKLQPQAPLTIHLRQEIDRLNRVVSLVGATLRDLRLAIAGTIALSDELAEALDALFNARVPKRWAKISWEASGSGSWFAGLLARHEQLHRWLNSGRPKSFWMSGFFNPQGFLTAVKQEVSRKNKWPLDSVLLNSEVTKMADEGAVRGPPDEGVYVYGLFLDGAAWSAKEGKLVDAAPKVLYAPLPVVHISAVQATQRRSVGVFHAPCYRTKARTGLRYIDSLALRTDQPASKWVLRGVAVLCTTD</sequence>
<dbReference type="Gene3D" id="3.10.490.20">
    <property type="match status" value="1"/>
</dbReference>
<reference evidence="20 21" key="1">
    <citation type="journal article" date="2018" name="Plant J.">
        <title>Genome sequences of Chlorella sorokiniana UTEX 1602 and Micractinium conductrix SAG 241.80: implications to maltose excretion by a green alga.</title>
        <authorList>
            <person name="Arriola M.B."/>
            <person name="Velmurugan N."/>
            <person name="Zhang Y."/>
            <person name="Plunkett M.H."/>
            <person name="Hondzo H."/>
            <person name="Barney B.M."/>
        </authorList>
    </citation>
    <scope>NUCLEOTIDE SEQUENCE [LARGE SCALE GENOMIC DNA]</scope>
    <source>
        <strain evidence="21">UTEX 1602</strain>
    </source>
</reference>
<dbReference type="InterPro" id="IPR024743">
    <property type="entry name" value="Dynein_HC_stalk"/>
</dbReference>
<dbReference type="GO" id="GO:0008569">
    <property type="term" value="F:minus-end-directed microtubule motor activity"/>
    <property type="evidence" value="ECO:0007669"/>
    <property type="project" value="InterPro"/>
</dbReference>
<evidence type="ECO:0000259" key="19">
    <source>
        <dbReference type="SMART" id="SM00382"/>
    </source>
</evidence>
<evidence type="ECO:0000256" key="1">
    <source>
        <dbReference type="ARBA" id="ARBA00004611"/>
    </source>
</evidence>
<dbReference type="Gene3D" id="3.40.50.300">
    <property type="entry name" value="P-loop containing nucleotide triphosphate hydrolases"/>
    <property type="match status" value="5"/>
</dbReference>
<dbReference type="Pfam" id="PF17857">
    <property type="entry name" value="AAA_lid_1"/>
    <property type="match status" value="1"/>
</dbReference>
<dbReference type="FunFam" id="3.20.180.20:FF:000001">
    <property type="entry name" value="Dynein axonemal heavy chain 5"/>
    <property type="match status" value="1"/>
</dbReference>
<dbReference type="Pfam" id="PF12775">
    <property type="entry name" value="AAA_7"/>
    <property type="match status" value="1"/>
</dbReference>
<keyword evidence="3" id="KW-0963">Cytoplasm</keyword>